<organism evidence="2 3">
    <name type="scientific">Flavobacterium frigidimaris</name>
    <dbReference type="NCBI Taxonomy" id="262320"/>
    <lineage>
        <taxon>Bacteria</taxon>
        <taxon>Pseudomonadati</taxon>
        <taxon>Bacteroidota</taxon>
        <taxon>Flavobacteriia</taxon>
        <taxon>Flavobacteriales</taxon>
        <taxon>Flavobacteriaceae</taxon>
        <taxon>Flavobacterium</taxon>
    </lineage>
</organism>
<dbReference type="RefSeq" id="WP_074662217.1">
    <property type="nucleotide sequence ID" value="NZ_MUGV01000009.1"/>
</dbReference>
<reference evidence="2 3" key="1">
    <citation type="submission" date="2016-11" db="EMBL/GenBank/DDBJ databases">
        <title>Whole genomes of Flavobacteriaceae.</title>
        <authorList>
            <person name="Stine C."/>
            <person name="Li C."/>
            <person name="Tadesse D."/>
        </authorList>
    </citation>
    <scope>NUCLEOTIDE SEQUENCE [LARGE SCALE GENOMIC DNA]</scope>
    <source>
        <strain evidence="2 3">DSM 15937</strain>
    </source>
</reference>
<name>A0ABX4BU67_FLAFR</name>
<feature type="transmembrane region" description="Helical" evidence="1">
    <location>
        <begin position="21"/>
        <end position="40"/>
    </location>
</feature>
<gene>
    <name evidence="2" type="ORF">B0A65_04955</name>
</gene>
<keyword evidence="1" id="KW-0472">Membrane</keyword>
<dbReference type="Proteomes" id="UP000198382">
    <property type="component" value="Unassembled WGS sequence"/>
</dbReference>
<keyword evidence="1" id="KW-0812">Transmembrane</keyword>
<evidence type="ECO:0000313" key="2">
    <source>
        <dbReference type="EMBL" id="OXA81096.1"/>
    </source>
</evidence>
<feature type="transmembrane region" description="Helical" evidence="1">
    <location>
        <begin position="46"/>
        <end position="63"/>
    </location>
</feature>
<protein>
    <submittedName>
        <fullName evidence="2">Uncharacterized protein</fullName>
    </submittedName>
</protein>
<comment type="caution">
    <text evidence="2">The sequence shown here is derived from an EMBL/GenBank/DDBJ whole genome shotgun (WGS) entry which is preliminary data.</text>
</comment>
<evidence type="ECO:0000256" key="1">
    <source>
        <dbReference type="SAM" id="Phobius"/>
    </source>
</evidence>
<evidence type="ECO:0000313" key="3">
    <source>
        <dbReference type="Proteomes" id="UP000198382"/>
    </source>
</evidence>
<proteinExistence type="predicted"/>
<sequence length="213" mass="24164">MMNKFSILKKTKEFYWSVNKIYYCALFSILGLGYISQQIFKPTESFFQWLVITGMIIGLIFKFKGIAQIEPLRGKLDGYLVFEKESINVDGKLYSLNEIKKLIISNDDYSGKLIHTSKGNMGPALSNGTNNSTIIFLKSKQTIQVLFELINSDDFQNIKPILIEYYLKGIIDFDDLKNILGAKSSSEIRELQDEITAISTTANSHYNGFGHLA</sequence>
<keyword evidence="3" id="KW-1185">Reference proteome</keyword>
<dbReference type="EMBL" id="MUGV01000009">
    <property type="protein sequence ID" value="OXA81096.1"/>
    <property type="molecule type" value="Genomic_DNA"/>
</dbReference>
<accession>A0ABX4BU67</accession>
<keyword evidence="1" id="KW-1133">Transmembrane helix</keyword>